<dbReference type="PRINTS" id="PR00146">
    <property type="entry name" value="DHPICSNTHASE"/>
</dbReference>
<dbReference type="InterPro" id="IPR002220">
    <property type="entry name" value="DapA-like"/>
</dbReference>
<dbReference type="KEGG" id="rec:RHECIAT_PC0000063"/>
<comment type="similarity">
    <text evidence="1 4">Belongs to the DapA family.</text>
</comment>
<reference evidence="7 8" key="1">
    <citation type="submission" date="2008-04" db="EMBL/GenBank/DDBJ databases">
        <title>Genome diversity and DNA divergence of Rhizobium etli.</title>
        <authorList>
            <person name="Gonzalez V."/>
            <person name="Acosta J.L."/>
            <person name="Santamaria R.I."/>
            <person name="Bustos P."/>
            <person name="Hernandez-Gonzalez I.L."/>
            <person name="Fernandez J.L."/>
            <person name="Diaz R."/>
            <person name="Flores M."/>
            <person name="Mora J."/>
            <person name="Palacios R."/>
            <person name="Davila G."/>
        </authorList>
    </citation>
    <scope>NUCLEOTIDE SEQUENCE [LARGE SCALE GENOMIC DNA]</scope>
    <source>
        <strain evidence="7 8">CIAT 652</strain>
        <plasmid evidence="8">Plasmid pC</plasmid>
    </source>
</reference>
<feature type="active site" description="Schiff-base intermediate with substrate" evidence="5">
    <location>
        <position position="170"/>
    </location>
</feature>
<dbReference type="Proteomes" id="UP000008817">
    <property type="component" value="Plasmid pC"/>
</dbReference>
<dbReference type="GO" id="GO:0008840">
    <property type="term" value="F:4-hydroxy-tetrahydrodipicolinate synthase activity"/>
    <property type="evidence" value="ECO:0007669"/>
    <property type="project" value="TreeGrafter"/>
</dbReference>
<evidence type="ECO:0000256" key="5">
    <source>
        <dbReference type="PIRSR" id="PIRSR001365-1"/>
    </source>
</evidence>
<dbReference type="PROSITE" id="PS00666">
    <property type="entry name" value="DHDPS_2"/>
    <property type="match status" value="1"/>
</dbReference>
<dbReference type="Gene3D" id="3.20.20.70">
    <property type="entry name" value="Aldolase class I"/>
    <property type="match status" value="1"/>
</dbReference>
<name>B3Q4L3_RHIE6</name>
<dbReference type="HOGENOM" id="CLU_049343_5_0_5"/>
<proteinExistence type="inferred from homology"/>
<dbReference type="Pfam" id="PF00701">
    <property type="entry name" value="DHDPS"/>
    <property type="match status" value="1"/>
</dbReference>
<evidence type="ECO:0000256" key="4">
    <source>
        <dbReference type="PIRNR" id="PIRNR001365"/>
    </source>
</evidence>
<evidence type="ECO:0000313" key="8">
    <source>
        <dbReference type="Proteomes" id="UP000008817"/>
    </source>
</evidence>
<evidence type="ECO:0000256" key="1">
    <source>
        <dbReference type="ARBA" id="ARBA00007592"/>
    </source>
</evidence>
<dbReference type="InterPro" id="IPR020625">
    <property type="entry name" value="Schiff_base-form_aldolases_AS"/>
</dbReference>
<dbReference type="eggNOG" id="COG0329">
    <property type="taxonomic scope" value="Bacteria"/>
</dbReference>
<dbReference type="EMBL" id="CP001077">
    <property type="protein sequence ID" value="ACE94144.1"/>
    <property type="molecule type" value="Genomic_DNA"/>
</dbReference>
<keyword evidence="2 4" id="KW-0456">Lyase</keyword>
<dbReference type="PANTHER" id="PTHR12128:SF66">
    <property type="entry name" value="4-HYDROXY-2-OXOGLUTARATE ALDOLASE, MITOCHONDRIAL"/>
    <property type="match status" value="1"/>
</dbReference>
<accession>B3Q4L3</accession>
<dbReference type="SMART" id="SM01130">
    <property type="entry name" value="DHDPS"/>
    <property type="match status" value="1"/>
</dbReference>
<evidence type="ECO:0000256" key="3">
    <source>
        <dbReference type="ARBA" id="ARBA00023270"/>
    </source>
</evidence>
<dbReference type="GO" id="GO:0044281">
    <property type="term" value="P:small molecule metabolic process"/>
    <property type="evidence" value="ECO:0007669"/>
    <property type="project" value="UniProtKB-ARBA"/>
</dbReference>
<geneLocation type="plasmid" evidence="7 8">
    <name>pC</name>
</geneLocation>
<dbReference type="SUPFAM" id="SSF51569">
    <property type="entry name" value="Aldolase"/>
    <property type="match status" value="1"/>
</dbReference>
<evidence type="ECO:0000256" key="2">
    <source>
        <dbReference type="ARBA" id="ARBA00023239"/>
    </source>
</evidence>
<feature type="binding site" evidence="6">
    <location>
        <position position="54"/>
    </location>
    <ligand>
        <name>pyruvate</name>
        <dbReference type="ChEBI" id="CHEBI:15361"/>
    </ligand>
</feature>
<sequence>MGLQSMTTFPFPGLNLAITTPFDDAGRIDYGRLEVNIERYLAAGVRSFLLSSGTGMHVYLSKAESEELVRRGARIVNGRAKVIAQTSALLVEDVVERTARARDAGAEGVMVLPPFFEGPTDDEGILDFYAEVAKAGLPVIGYNVPQAVGVAITPELLDKLNAIPGFSAVKDSSGDLGKQAALIRTGRFVMNGADPLVPYALYAGCDGLIWGGANFAPKTSVALVEAASQRKWDEVRDLWKILEPAMGLIWEGDYVQSVYAAADMVGYGAGVPRKPLRALAAEKLPALRHSLEALMEREAI</sequence>
<dbReference type="InterPro" id="IPR013785">
    <property type="entry name" value="Aldolase_TIM"/>
</dbReference>
<dbReference type="AlphaFoldDB" id="B3Q4L3"/>
<keyword evidence="3" id="KW-0704">Schiff base</keyword>
<keyword evidence="7" id="KW-0614">Plasmid</keyword>
<evidence type="ECO:0000313" key="7">
    <source>
        <dbReference type="EMBL" id="ACE94144.1"/>
    </source>
</evidence>
<dbReference type="PANTHER" id="PTHR12128">
    <property type="entry name" value="DIHYDRODIPICOLINATE SYNTHASE"/>
    <property type="match status" value="1"/>
</dbReference>
<dbReference type="PIRSF" id="PIRSF001365">
    <property type="entry name" value="DHDPS"/>
    <property type="match status" value="1"/>
</dbReference>
<organism evidence="7 8">
    <name type="scientific">Rhizobium etli (strain CIAT 652)</name>
    <dbReference type="NCBI Taxonomy" id="491916"/>
    <lineage>
        <taxon>Bacteria</taxon>
        <taxon>Pseudomonadati</taxon>
        <taxon>Pseudomonadota</taxon>
        <taxon>Alphaproteobacteria</taxon>
        <taxon>Hyphomicrobiales</taxon>
        <taxon>Rhizobiaceae</taxon>
        <taxon>Rhizobium/Agrobacterium group</taxon>
        <taxon>Rhizobium</taxon>
    </lineage>
</organism>
<dbReference type="CDD" id="cd00408">
    <property type="entry name" value="DHDPS-like"/>
    <property type="match status" value="1"/>
</dbReference>
<protein>
    <submittedName>
        <fullName evidence="7">Putative dihydrodipicolinate synthetase protein</fullName>
    </submittedName>
</protein>
<feature type="active site" description="Proton donor/acceptor" evidence="5">
    <location>
        <position position="142"/>
    </location>
</feature>
<gene>
    <name evidence="7" type="ordered locus">RHECIAT_PC0000063</name>
</gene>
<feature type="binding site" evidence="6">
    <location>
        <position position="209"/>
    </location>
    <ligand>
        <name>pyruvate</name>
        <dbReference type="ChEBI" id="CHEBI:15361"/>
    </ligand>
</feature>
<evidence type="ECO:0000256" key="6">
    <source>
        <dbReference type="PIRSR" id="PIRSR001365-2"/>
    </source>
</evidence>